<dbReference type="SUPFAM" id="SSF56219">
    <property type="entry name" value="DNase I-like"/>
    <property type="match status" value="1"/>
</dbReference>
<dbReference type="Gene3D" id="3.60.10.10">
    <property type="entry name" value="Endonuclease/exonuclease/phosphatase"/>
    <property type="match status" value="1"/>
</dbReference>
<dbReference type="Proteomes" id="UP000036367">
    <property type="component" value="Unassembled WGS sequence"/>
</dbReference>
<proteinExistence type="predicted"/>
<evidence type="ECO:0000256" key="1">
    <source>
        <dbReference type="SAM" id="MobiDB-lite"/>
    </source>
</evidence>
<dbReference type="AlphaFoldDB" id="A0A0J1BK82"/>
<dbReference type="InterPro" id="IPR036691">
    <property type="entry name" value="Endo/exonu/phosph_ase_sf"/>
</dbReference>
<dbReference type="PANTHER" id="PTHR14859:SF1">
    <property type="entry name" value="PGAP2-INTERACTING PROTEIN"/>
    <property type="match status" value="1"/>
</dbReference>
<dbReference type="GO" id="GO:0003824">
    <property type="term" value="F:catalytic activity"/>
    <property type="evidence" value="ECO:0007669"/>
    <property type="project" value="InterPro"/>
</dbReference>
<dbReference type="GO" id="GO:0006506">
    <property type="term" value="P:GPI anchor biosynthetic process"/>
    <property type="evidence" value="ECO:0007669"/>
    <property type="project" value="TreeGrafter"/>
</dbReference>
<organism evidence="3 4">
    <name type="scientific">Rhodopirellula islandica</name>
    <dbReference type="NCBI Taxonomy" id="595434"/>
    <lineage>
        <taxon>Bacteria</taxon>
        <taxon>Pseudomonadati</taxon>
        <taxon>Planctomycetota</taxon>
        <taxon>Planctomycetia</taxon>
        <taxon>Pirellulales</taxon>
        <taxon>Pirellulaceae</taxon>
        <taxon>Rhodopirellula</taxon>
    </lineage>
</organism>
<dbReference type="Pfam" id="PF03372">
    <property type="entry name" value="Exo_endo_phos"/>
    <property type="match status" value="1"/>
</dbReference>
<dbReference type="PATRIC" id="fig|595434.4.peg.696"/>
<gene>
    <name evidence="3" type="ORF">RISK_000718</name>
</gene>
<dbReference type="InterPro" id="IPR005135">
    <property type="entry name" value="Endo/exonuclease/phosphatase"/>
</dbReference>
<dbReference type="InterPro" id="IPR051916">
    <property type="entry name" value="GPI-anchor_lipid_remodeler"/>
</dbReference>
<dbReference type="GO" id="GO:0016020">
    <property type="term" value="C:membrane"/>
    <property type="evidence" value="ECO:0007669"/>
    <property type="project" value="GOC"/>
</dbReference>
<feature type="compositionally biased region" description="Polar residues" evidence="1">
    <location>
        <begin position="1"/>
        <end position="15"/>
    </location>
</feature>
<dbReference type="PANTHER" id="PTHR14859">
    <property type="entry name" value="CALCOFLUOR WHITE HYPERSENSITIVE PROTEIN PRECURSOR"/>
    <property type="match status" value="1"/>
</dbReference>
<feature type="region of interest" description="Disordered" evidence="1">
    <location>
        <begin position="1"/>
        <end position="22"/>
    </location>
</feature>
<dbReference type="EMBL" id="LECT01000007">
    <property type="protein sequence ID" value="KLU06917.1"/>
    <property type="molecule type" value="Genomic_DNA"/>
</dbReference>
<feature type="domain" description="Endonuclease/exonuclease/phosphatase" evidence="2">
    <location>
        <begin position="69"/>
        <end position="316"/>
    </location>
</feature>
<accession>A0A0J1BK82</accession>
<name>A0A0J1BK82_RHOIS</name>
<reference evidence="3" key="1">
    <citation type="submission" date="2015-05" db="EMBL/GenBank/DDBJ databases">
        <title>Permanent draft genome of Rhodopirellula islandicus K833.</title>
        <authorList>
            <person name="Kizina J."/>
            <person name="Richter M."/>
            <person name="Glockner F.O."/>
            <person name="Harder J."/>
        </authorList>
    </citation>
    <scope>NUCLEOTIDE SEQUENCE [LARGE SCALE GENOMIC DNA]</scope>
    <source>
        <strain evidence="3">K833</strain>
    </source>
</reference>
<evidence type="ECO:0000313" key="4">
    <source>
        <dbReference type="Proteomes" id="UP000036367"/>
    </source>
</evidence>
<protein>
    <recommendedName>
        <fullName evidence="2">Endonuclease/exonuclease/phosphatase domain-containing protein</fullName>
    </recommendedName>
</protein>
<keyword evidence="4" id="KW-1185">Reference proteome</keyword>
<sequence>MNQSQRVISTITCPTTDEPKMPPLDTLPTAWRLFPVLLFLVCDGSSLSTAVGEDQTKTSGETTENVNVLSYNIHMWQIGVDDLATIIRQSGADIVGLNEAWNEKKNEAIAQELGFNAVYGGRSPTEPHPAKTHTINGFYMPQVLLTKHKVIHSEVFNALAAKDHERFDSDVPIHRGGTLAVLETAKGNRIVVFVLHLHPWGEGSDEKMTSMRLQEIEGIAKKLQPYQDLPVVILGDFNTQSHVDVDGGWKVTRFLESQGYEDLYRTTRPDPQSHPGQTFRDTRIDYIFHNQHCSAVSSQVVQEGVFGSRGYDQSDHLAISGVLKVETSTKPAVHPVN</sequence>
<evidence type="ECO:0000313" key="3">
    <source>
        <dbReference type="EMBL" id="KLU06917.1"/>
    </source>
</evidence>
<dbReference type="STRING" id="595434.RISK_000718"/>
<comment type="caution">
    <text evidence="3">The sequence shown here is derived from an EMBL/GenBank/DDBJ whole genome shotgun (WGS) entry which is preliminary data.</text>
</comment>
<evidence type="ECO:0000259" key="2">
    <source>
        <dbReference type="Pfam" id="PF03372"/>
    </source>
</evidence>